<protein>
    <submittedName>
        <fullName evidence="1">Uncharacterized protein</fullName>
    </submittedName>
</protein>
<reference evidence="1 2" key="1">
    <citation type="submission" date="2017-07" db="EMBL/GenBank/DDBJ databases">
        <title>The genome sequence of Paludifilum halophilum highlights mechanisms for microbial adaptation to high salt environemnts.</title>
        <authorList>
            <person name="Belbahri L."/>
        </authorList>
    </citation>
    <scope>NUCLEOTIDE SEQUENCE [LARGE SCALE GENOMIC DNA]</scope>
    <source>
        <strain evidence="1 2">DSM 102817</strain>
    </source>
</reference>
<dbReference type="EMBL" id="NOWF01000003">
    <property type="protein sequence ID" value="OYD08559.1"/>
    <property type="molecule type" value="Genomic_DNA"/>
</dbReference>
<dbReference type="RefSeq" id="WP_094263864.1">
    <property type="nucleotide sequence ID" value="NZ_NOWF01000003.1"/>
</dbReference>
<comment type="caution">
    <text evidence="1">The sequence shown here is derived from an EMBL/GenBank/DDBJ whole genome shotgun (WGS) entry which is preliminary data.</text>
</comment>
<keyword evidence="2" id="KW-1185">Reference proteome</keyword>
<evidence type="ECO:0000313" key="1">
    <source>
        <dbReference type="EMBL" id="OYD08559.1"/>
    </source>
</evidence>
<evidence type="ECO:0000313" key="2">
    <source>
        <dbReference type="Proteomes" id="UP000215459"/>
    </source>
</evidence>
<accession>A0A235B991</accession>
<dbReference type="Proteomes" id="UP000215459">
    <property type="component" value="Unassembled WGS sequence"/>
</dbReference>
<dbReference type="AlphaFoldDB" id="A0A235B991"/>
<name>A0A235B991_9BACL</name>
<proteinExistence type="predicted"/>
<gene>
    <name evidence="1" type="ORF">CHM34_06960</name>
</gene>
<sequence length="105" mass="12319">MKYQLRIKIGEELEFDSGGYQPYEKAAFALYGQMDSALDENEEKFDRLPFPYLPLWLEVISEEGKREIFEVDEVHGVDELFIKTASALMNVPRILHRYWEPTSLS</sequence>
<organism evidence="1 2">
    <name type="scientific">Paludifilum halophilum</name>
    <dbReference type="NCBI Taxonomy" id="1642702"/>
    <lineage>
        <taxon>Bacteria</taxon>
        <taxon>Bacillati</taxon>
        <taxon>Bacillota</taxon>
        <taxon>Bacilli</taxon>
        <taxon>Bacillales</taxon>
        <taxon>Thermoactinomycetaceae</taxon>
        <taxon>Paludifilum</taxon>
    </lineage>
</organism>